<comment type="similarity">
    <text evidence="1">Belongs to the TmoD/XamoD family.</text>
</comment>
<proteinExistence type="inferred from homology"/>
<organism evidence="2 3">
    <name type="scientific">Aquabacterium commune</name>
    <dbReference type="NCBI Taxonomy" id="70586"/>
    <lineage>
        <taxon>Bacteria</taxon>
        <taxon>Pseudomonadati</taxon>
        <taxon>Pseudomonadota</taxon>
        <taxon>Betaproteobacteria</taxon>
        <taxon>Burkholderiales</taxon>
        <taxon>Aquabacterium</taxon>
    </lineage>
</organism>
<dbReference type="InterPro" id="IPR036889">
    <property type="entry name" value="mOase_MmoB_DmpM_sf"/>
</dbReference>
<dbReference type="InterPro" id="IPR003454">
    <property type="entry name" value="MOase_MmoB_DmpM"/>
</dbReference>
<dbReference type="AlphaFoldDB" id="A0A4R6RAG7"/>
<protein>
    <submittedName>
        <fullName evidence="2">Phenol 2-monooxygenase P2 subunit</fullName>
    </submittedName>
</protein>
<dbReference type="EMBL" id="SNXW01000005">
    <property type="protein sequence ID" value="TDP82954.1"/>
    <property type="molecule type" value="Genomic_DNA"/>
</dbReference>
<evidence type="ECO:0000313" key="3">
    <source>
        <dbReference type="Proteomes" id="UP000294593"/>
    </source>
</evidence>
<keyword evidence="2" id="KW-0560">Oxidoreductase</keyword>
<name>A0A4R6RAG7_9BURK</name>
<sequence>MTPQITTTSTQPVFIAFQANNDTLPIVEAIVADNPHAVAVDSPAMVKVTAPGLLVIRRASVEERVGRDFDLRELQLNLISLSGQIDETEDAFTLHWQSA</sequence>
<dbReference type="Pfam" id="PF02406">
    <property type="entry name" value="MmoB_DmpM"/>
    <property type="match status" value="1"/>
</dbReference>
<dbReference type="SUPFAM" id="SSF56029">
    <property type="entry name" value="Monooxygenase (hydroxylase) regulatory protein"/>
    <property type="match status" value="1"/>
</dbReference>
<dbReference type="Gene3D" id="3.90.56.10">
    <property type="entry name" value="Monooxygenase component MmoB/DmpM"/>
    <property type="match status" value="1"/>
</dbReference>
<evidence type="ECO:0000256" key="1">
    <source>
        <dbReference type="ARBA" id="ARBA00006313"/>
    </source>
</evidence>
<dbReference type="Proteomes" id="UP000294593">
    <property type="component" value="Unassembled WGS sequence"/>
</dbReference>
<keyword evidence="2" id="KW-0503">Monooxygenase</keyword>
<accession>A0A4R6RAG7</accession>
<reference evidence="2 3" key="1">
    <citation type="submission" date="2019-03" db="EMBL/GenBank/DDBJ databases">
        <title>Genomic Encyclopedia of Type Strains, Phase IV (KMG-IV): sequencing the most valuable type-strain genomes for metagenomic binning, comparative biology and taxonomic classification.</title>
        <authorList>
            <person name="Goeker M."/>
        </authorList>
    </citation>
    <scope>NUCLEOTIDE SEQUENCE [LARGE SCALE GENOMIC DNA]</scope>
    <source>
        <strain evidence="2 3">DSM 11901</strain>
    </source>
</reference>
<keyword evidence="3" id="KW-1185">Reference proteome</keyword>
<comment type="caution">
    <text evidence="2">The sequence shown here is derived from an EMBL/GenBank/DDBJ whole genome shotgun (WGS) entry which is preliminary data.</text>
</comment>
<evidence type="ECO:0000313" key="2">
    <source>
        <dbReference type="EMBL" id="TDP82954.1"/>
    </source>
</evidence>
<dbReference type="GO" id="GO:0004497">
    <property type="term" value="F:monooxygenase activity"/>
    <property type="evidence" value="ECO:0007669"/>
    <property type="project" value="UniProtKB-KW"/>
</dbReference>
<dbReference type="OrthoDB" id="9805636at2"/>
<gene>
    <name evidence="2" type="ORF">EV672_105141</name>
</gene>